<protein>
    <submittedName>
        <fullName evidence="1">Uncharacterized protein</fullName>
    </submittedName>
</protein>
<dbReference type="Proteomes" id="UP000186391">
    <property type="component" value="Unassembled WGS sequence"/>
</dbReference>
<name>A0A1U7GUG7_9CYAN</name>
<keyword evidence="2" id="KW-1185">Reference proteome</keyword>
<evidence type="ECO:0000313" key="1">
    <source>
        <dbReference type="EMBL" id="OKH11689.1"/>
    </source>
</evidence>
<sequence length="78" mass="8722">MKPNIAQFGCRTFGFELDKTFLEIDHRYTPINTDNTDGSFMDGWVVIGLLTISHDLLAPLLINIRRNTSALGALSVVR</sequence>
<dbReference type="AlphaFoldDB" id="A0A1U7GUG7"/>
<proteinExistence type="predicted"/>
<comment type="caution">
    <text evidence="1">The sequence shown here is derived from an EMBL/GenBank/DDBJ whole genome shotgun (WGS) entry which is preliminary data.</text>
</comment>
<accession>A0A1U7GUG7</accession>
<dbReference type="RefSeq" id="WP_073556782.1">
    <property type="nucleotide sequence ID" value="NZ_MRCA01000016.1"/>
</dbReference>
<organism evidence="1 2">
    <name type="scientific">Fischerella major NIES-592</name>
    <dbReference type="NCBI Taxonomy" id="210994"/>
    <lineage>
        <taxon>Bacteria</taxon>
        <taxon>Bacillati</taxon>
        <taxon>Cyanobacteriota</taxon>
        <taxon>Cyanophyceae</taxon>
        <taxon>Nostocales</taxon>
        <taxon>Hapalosiphonaceae</taxon>
        <taxon>Fischerella</taxon>
    </lineage>
</organism>
<reference evidence="1 2" key="1">
    <citation type="submission" date="2016-11" db="EMBL/GenBank/DDBJ databases">
        <title>Draft Genome Sequences of Nine Cyanobacterial Strains from Diverse Habitats.</title>
        <authorList>
            <person name="Zhu T."/>
            <person name="Hou S."/>
            <person name="Lu X."/>
            <person name="Hess W.R."/>
        </authorList>
    </citation>
    <scope>NUCLEOTIDE SEQUENCE [LARGE SCALE GENOMIC DNA]</scope>
    <source>
        <strain evidence="1 2">NIES-592</strain>
    </source>
</reference>
<gene>
    <name evidence="1" type="ORF">NIES592_20845</name>
</gene>
<dbReference type="EMBL" id="MRCA01000016">
    <property type="protein sequence ID" value="OKH11689.1"/>
    <property type="molecule type" value="Genomic_DNA"/>
</dbReference>
<evidence type="ECO:0000313" key="2">
    <source>
        <dbReference type="Proteomes" id="UP000186391"/>
    </source>
</evidence>